<dbReference type="EMBL" id="UINC01031237">
    <property type="protein sequence ID" value="SVB16966.1"/>
    <property type="molecule type" value="Genomic_DNA"/>
</dbReference>
<keyword evidence="1" id="KW-1133">Transmembrane helix</keyword>
<reference evidence="2" key="1">
    <citation type="submission" date="2018-05" db="EMBL/GenBank/DDBJ databases">
        <authorList>
            <person name="Lanie J.A."/>
            <person name="Ng W.-L."/>
            <person name="Kazmierczak K.M."/>
            <person name="Andrzejewski T.M."/>
            <person name="Davidsen T.M."/>
            <person name="Wayne K.J."/>
            <person name="Tettelin H."/>
            <person name="Glass J.I."/>
            <person name="Rusch D."/>
            <person name="Podicherti R."/>
            <person name="Tsui H.-C.T."/>
            <person name="Winkler M.E."/>
        </authorList>
    </citation>
    <scope>NUCLEOTIDE SEQUENCE</scope>
</reference>
<name>A0A382BT16_9ZZZZ</name>
<dbReference type="SUPFAM" id="SSF53474">
    <property type="entry name" value="alpha/beta-Hydrolases"/>
    <property type="match status" value="1"/>
</dbReference>
<organism evidence="2">
    <name type="scientific">marine metagenome</name>
    <dbReference type="NCBI Taxonomy" id="408172"/>
    <lineage>
        <taxon>unclassified sequences</taxon>
        <taxon>metagenomes</taxon>
        <taxon>ecological metagenomes</taxon>
    </lineage>
</organism>
<gene>
    <name evidence="2" type="ORF">METZ01_LOCUS169820</name>
</gene>
<dbReference type="AlphaFoldDB" id="A0A382BT16"/>
<sequence length="211" mass="23957">MLTIIFLGFIIYGAVGFYVAYSILKIDHTCGWHENSKPNSWSTKVDAHEYSNLSRSRLRDNFPSKEYHLDEWQNVYFPSRENGIQLNGWLFNYYQDRPIIIVIHGLFPNGKCKPESNLIASLLIQEGINALTIDLRNYGQSDFVSDYEDLGLKSYNDVLGAYDFLKKIGFESNSIGLHGISLGAVPAIFAANVEKDIKAIWLDSSLAEFNM</sequence>
<evidence type="ECO:0008006" key="3">
    <source>
        <dbReference type="Google" id="ProtNLM"/>
    </source>
</evidence>
<proteinExistence type="predicted"/>
<protein>
    <recommendedName>
        <fullName evidence="3">AB hydrolase-1 domain-containing protein</fullName>
    </recommendedName>
</protein>
<dbReference type="InterPro" id="IPR029058">
    <property type="entry name" value="AB_hydrolase_fold"/>
</dbReference>
<feature type="transmembrane region" description="Helical" evidence="1">
    <location>
        <begin position="6"/>
        <end position="24"/>
    </location>
</feature>
<keyword evidence="1" id="KW-0472">Membrane</keyword>
<accession>A0A382BT16</accession>
<evidence type="ECO:0000256" key="1">
    <source>
        <dbReference type="SAM" id="Phobius"/>
    </source>
</evidence>
<evidence type="ECO:0000313" key="2">
    <source>
        <dbReference type="EMBL" id="SVB16966.1"/>
    </source>
</evidence>
<keyword evidence="1" id="KW-0812">Transmembrane</keyword>
<dbReference type="Gene3D" id="3.40.50.1820">
    <property type="entry name" value="alpha/beta hydrolase"/>
    <property type="match status" value="1"/>
</dbReference>
<feature type="non-terminal residue" evidence="2">
    <location>
        <position position="211"/>
    </location>
</feature>